<keyword evidence="2" id="KW-0472">Membrane</keyword>
<evidence type="ECO:0000256" key="1">
    <source>
        <dbReference type="SAM" id="MobiDB-lite"/>
    </source>
</evidence>
<comment type="caution">
    <text evidence="6">The sequence shown here is derived from an EMBL/GenBank/DDBJ whole genome shotgun (WGS) entry which is preliminary data.</text>
</comment>
<feature type="domain" description="DUF2207" evidence="4">
    <location>
        <begin position="23"/>
        <end position="212"/>
    </location>
</feature>
<reference evidence="6 7" key="1">
    <citation type="journal article" date="2014" name="Antonie Van Leeuwenhoek">
        <title>Hyphomonas beringensis sp. nov. and Hyphomonas chukchiensis sp. nov., isolated from surface seawater of the Bering Sea and Chukchi Sea.</title>
        <authorList>
            <person name="Li C."/>
            <person name="Lai Q."/>
            <person name="Li G."/>
            <person name="Dong C."/>
            <person name="Wang J."/>
            <person name="Liao Y."/>
            <person name="Shao Z."/>
        </authorList>
    </citation>
    <scope>NUCLEOTIDE SEQUENCE [LARGE SCALE GENOMIC DNA]</scope>
    <source>
        <strain evidence="6 7">22II1-22F38</strain>
    </source>
</reference>
<feature type="domain" description="Predicted membrane protein YciQ-like C-terminal" evidence="5">
    <location>
        <begin position="272"/>
        <end position="498"/>
    </location>
</feature>
<gene>
    <name evidence="6" type="ORF">HY36_04340</name>
</gene>
<name>A0A059E2D5_9PROT</name>
<dbReference type="RefSeq" id="WP_035551024.1">
    <property type="nucleotide sequence ID" value="NZ_AWFH01000012.1"/>
</dbReference>
<dbReference type="PATRIC" id="fig|1280948.3.peg.1698"/>
<feature type="transmembrane region" description="Helical" evidence="2">
    <location>
        <begin position="409"/>
        <end position="430"/>
    </location>
</feature>
<proteinExistence type="predicted"/>
<dbReference type="OrthoDB" id="9767603at2"/>
<keyword evidence="7" id="KW-1185">Reference proteome</keyword>
<evidence type="ECO:0000256" key="3">
    <source>
        <dbReference type="SAM" id="SignalP"/>
    </source>
</evidence>
<evidence type="ECO:0000313" key="6">
    <source>
        <dbReference type="EMBL" id="KCZ61788.1"/>
    </source>
</evidence>
<protein>
    <recommendedName>
        <fullName evidence="8">DUF2207 domain-containing protein</fullName>
    </recommendedName>
</protein>
<sequence>MLRFFAACLAASLFVLSAVAEERINSFDVAITVEEDGDIQVSETLQVTSEGVRIRRGIFRELPRYYADDEGQPGDKLPYQINVKRVTRDGRKEPYAVERDGNAFRIRIGDADVFIDRGAHTYEIEYEVKNQIRYFDTHDELYWNVTGNYWLFPIDQAAARITLPEDARVVLQDGYTGGYGNSGSDYAYRQSGGAHVFEATRPFDAGEGLTISLGLEKGVIEPPSFADKSVLWWFRYGALGILLASFLGVLGFLMRSFRKVGEDPPKGPVFARYEPPEGLSPAAVHHVYFRGFRGHGALISTLINMGTKGLVDIDASEKKSTVLTRKGGAAATLTTDEQKLDSELFDGKKTRTLGGKYDASFTTSYTLFRKALSRKYGKPYFRWNLSYTLVAVVLTIIGVAVAITQTVNWSVWHLAFILALAALNGLFMYLMPAPTPKGQKIRTEIEGFKLYLETAEKLQLNSVEVGRDAPPPMSVERYERFLPYAIALDVEKPWTKYFEDTLPTEAASYAPAWGHFGSRSFSNVGGMNDAVMSSMSTGVSASLPQSSSSSGGGGGGFSGGGGGGGGGGGW</sequence>
<feature type="signal peptide" evidence="3">
    <location>
        <begin position="1"/>
        <end position="20"/>
    </location>
</feature>
<dbReference type="eggNOG" id="COG4907">
    <property type="taxonomic scope" value="Bacteria"/>
</dbReference>
<evidence type="ECO:0000256" key="2">
    <source>
        <dbReference type="SAM" id="Phobius"/>
    </source>
</evidence>
<accession>A0A059E2D5</accession>
<feature type="transmembrane region" description="Helical" evidence="2">
    <location>
        <begin position="384"/>
        <end position="403"/>
    </location>
</feature>
<keyword evidence="2" id="KW-1133">Transmembrane helix</keyword>
<feature type="transmembrane region" description="Helical" evidence="2">
    <location>
        <begin position="232"/>
        <end position="253"/>
    </location>
</feature>
<dbReference type="Proteomes" id="UP000024547">
    <property type="component" value="Unassembled WGS sequence"/>
</dbReference>
<evidence type="ECO:0000259" key="5">
    <source>
        <dbReference type="Pfam" id="PF20990"/>
    </source>
</evidence>
<feature type="compositionally biased region" description="Gly residues" evidence="1">
    <location>
        <begin position="550"/>
        <end position="570"/>
    </location>
</feature>
<dbReference type="EMBL" id="AWFH01000012">
    <property type="protein sequence ID" value="KCZ61788.1"/>
    <property type="molecule type" value="Genomic_DNA"/>
</dbReference>
<keyword evidence="3" id="KW-0732">Signal</keyword>
<dbReference type="Pfam" id="PF20990">
    <property type="entry name" value="DUF2207_C"/>
    <property type="match status" value="1"/>
</dbReference>
<dbReference type="STRING" id="1280948.HY36_04340"/>
<organism evidence="6 7">
    <name type="scientific">Hyphomonas atlantica</name>
    <dbReference type="NCBI Taxonomy" id="1280948"/>
    <lineage>
        <taxon>Bacteria</taxon>
        <taxon>Pseudomonadati</taxon>
        <taxon>Pseudomonadota</taxon>
        <taxon>Alphaproteobacteria</taxon>
        <taxon>Hyphomonadales</taxon>
        <taxon>Hyphomonadaceae</taxon>
        <taxon>Hyphomonas</taxon>
    </lineage>
</organism>
<keyword evidence="2" id="KW-0812">Transmembrane</keyword>
<dbReference type="InterPro" id="IPR018702">
    <property type="entry name" value="DUF2207"/>
</dbReference>
<dbReference type="AlphaFoldDB" id="A0A059E2D5"/>
<dbReference type="Pfam" id="PF09972">
    <property type="entry name" value="DUF2207"/>
    <property type="match status" value="1"/>
</dbReference>
<feature type="chain" id="PRO_5001571604" description="DUF2207 domain-containing protein" evidence="3">
    <location>
        <begin position="21"/>
        <end position="570"/>
    </location>
</feature>
<feature type="region of interest" description="Disordered" evidence="1">
    <location>
        <begin position="538"/>
        <end position="570"/>
    </location>
</feature>
<evidence type="ECO:0000259" key="4">
    <source>
        <dbReference type="Pfam" id="PF09972"/>
    </source>
</evidence>
<evidence type="ECO:0008006" key="8">
    <source>
        <dbReference type="Google" id="ProtNLM"/>
    </source>
</evidence>
<dbReference type="InterPro" id="IPR048389">
    <property type="entry name" value="YciQ-like_C"/>
</dbReference>
<evidence type="ECO:0000313" key="7">
    <source>
        <dbReference type="Proteomes" id="UP000024547"/>
    </source>
</evidence>